<dbReference type="Proteomes" id="UP000238916">
    <property type="component" value="Unassembled WGS sequence"/>
</dbReference>
<name>A0A2U3LKF2_9FIRM</name>
<evidence type="ECO:0000259" key="1">
    <source>
        <dbReference type="Pfam" id="PF14361"/>
    </source>
</evidence>
<dbReference type="InterPro" id="IPR025751">
    <property type="entry name" value="RsbRD_N_dom"/>
</dbReference>
<proteinExistence type="predicted"/>
<dbReference type="Pfam" id="PF14361">
    <property type="entry name" value="RsbRD_N"/>
    <property type="match status" value="1"/>
</dbReference>
<evidence type="ECO:0000313" key="3">
    <source>
        <dbReference type="Proteomes" id="UP000238916"/>
    </source>
</evidence>
<dbReference type="EMBL" id="OMOF01000527">
    <property type="protein sequence ID" value="SPF52441.1"/>
    <property type="molecule type" value="Genomic_DNA"/>
</dbReference>
<feature type="domain" description="RsbT co-antagonist protein RsbRD N-terminal" evidence="1">
    <location>
        <begin position="4"/>
        <end position="112"/>
    </location>
</feature>
<reference evidence="3" key="1">
    <citation type="submission" date="2018-02" db="EMBL/GenBank/DDBJ databases">
        <authorList>
            <person name="Hausmann B."/>
        </authorList>
    </citation>
    <scope>NUCLEOTIDE SEQUENCE [LARGE SCALE GENOMIC DNA]</scope>
    <source>
        <strain evidence="3">Peat soil MAG SbF1</strain>
    </source>
</reference>
<dbReference type="AlphaFoldDB" id="A0A2U3LKF2"/>
<protein>
    <submittedName>
        <fullName evidence="2">Fragment of putative component of dissimilatory sulfate reduction system, protein DsrT (Part 2/2)</fullName>
    </submittedName>
</protein>
<accession>A0A2U3LKF2</accession>
<evidence type="ECO:0000313" key="2">
    <source>
        <dbReference type="EMBL" id="SPF52441.1"/>
    </source>
</evidence>
<organism evidence="2 3">
    <name type="scientific">Candidatus Desulfosporosinus infrequens</name>
    <dbReference type="NCBI Taxonomy" id="2043169"/>
    <lineage>
        <taxon>Bacteria</taxon>
        <taxon>Bacillati</taxon>
        <taxon>Bacillota</taxon>
        <taxon>Clostridia</taxon>
        <taxon>Eubacteriales</taxon>
        <taxon>Desulfitobacteriaceae</taxon>
        <taxon>Desulfosporosinus</taxon>
    </lineage>
</organism>
<sequence length="149" mass="17328">MKKQSDRFANPVGHTISQGTKGILEVLIEGKELTEDLPFLNEIIKVRAIQDFTPSKAMIFIFLLKKVVRESLEKEIRQNQIYGALLEFESKIDDLALFAFDIYVKCREQIYELKTDELKRMTYTLLKKANLMYEIPAQEFEVKDQGCNS</sequence>
<gene>
    <name evidence="2" type="primary">dsrT_b</name>
    <name evidence="2" type="ORF">SBF1_5730009</name>
</gene>